<dbReference type="InterPro" id="IPR046341">
    <property type="entry name" value="SET_dom_sf"/>
</dbReference>
<dbReference type="SUPFAM" id="SSF82199">
    <property type="entry name" value="SET domain"/>
    <property type="match status" value="1"/>
</dbReference>
<dbReference type="PROSITE" id="PS50868">
    <property type="entry name" value="POST_SET"/>
    <property type="match status" value="1"/>
</dbReference>
<dbReference type="PANTHER" id="PTHR22884">
    <property type="entry name" value="SET DOMAIN PROTEINS"/>
    <property type="match status" value="1"/>
</dbReference>
<evidence type="ECO:0000256" key="2">
    <source>
        <dbReference type="ARBA" id="ARBA00004286"/>
    </source>
</evidence>
<feature type="domain" description="SET" evidence="8">
    <location>
        <begin position="1"/>
        <end position="48"/>
    </location>
</feature>
<sequence>MGNLSRFMNHSCDPNCETQKWTVNGDVRVGLFAAREIKAGEELTFDYQLDCLGNEKKKCHCGANNCSSFLGVRPKTQFQEEKSKKAGDKRKKKKIKKVVVKEGTCNIRMK</sequence>
<proteinExistence type="predicted"/>
<dbReference type="AlphaFoldDB" id="A0A9W9ZLN5"/>
<dbReference type="GO" id="GO:0005694">
    <property type="term" value="C:chromosome"/>
    <property type="evidence" value="ECO:0007669"/>
    <property type="project" value="UniProtKB-SubCell"/>
</dbReference>
<keyword evidence="4 10" id="KW-0489">Methyltransferase</keyword>
<dbReference type="SMART" id="SM00317">
    <property type="entry name" value="SET"/>
    <property type="match status" value="1"/>
</dbReference>
<evidence type="ECO:0000256" key="1">
    <source>
        <dbReference type="ARBA" id="ARBA00004123"/>
    </source>
</evidence>
<dbReference type="InterPro" id="IPR050777">
    <property type="entry name" value="SET2_Histone-Lys_MeTrsfase"/>
</dbReference>
<dbReference type="EC" id="2.1.1.354" evidence="10"/>
<evidence type="ECO:0000256" key="4">
    <source>
        <dbReference type="ARBA" id="ARBA00022603"/>
    </source>
</evidence>
<comment type="subcellular location">
    <subcellularLocation>
        <location evidence="2">Chromosome</location>
    </subcellularLocation>
    <subcellularLocation>
        <location evidence="1">Nucleus</location>
    </subcellularLocation>
</comment>
<evidence type="ECO:0000256" key="7">
    <source>
        <dbReference type="ARBA" id="ARBA00023242"/>
    </source>
</evidence>
<keyword evidence="5 10" id="KW-0808">Transferase</keyword>
<evidence type="ECO:0000313" key="11">
    <source>
        <dbReference type="Proteomes" id="UP001163046"/>
    </source>
</evidence>
<dbReference type="OrthoDB" id="308383at2759"/>
<dbReference type="GO" id="GO:0140999">
    <property type="term" value="F:histone H3K4 trimethyltransferase activity"/>
    <property type="evidence" value="ECO:0007669"/>
    <property type="project" value="UniProtKB-EC"/>
</dbReference>
<dbReference type="Pfam" id="PF00856">
    <property type="entry name" value="SET"/>
    <property type="match status" value="1"/>
</dbReference>
<organism evidence="10 11">
    <name type="scientific">Desmophyllum pertusum</name>
    <dbReference type="NCBI Taxonomy" id="174260"/>
    <lineage>
        <taxon>Eukaryota</taxon>
        <taxon>Metazoa</taxon>
        <taxon>Cnidaria</taxon>
        <taxon>Anthozoa</taxon>
        <taxon>Hexacorallia</taxon>
        <taxon>Scleractinia</taxon>
        <taxon>Caryophylliina</taxon>
        <taxon>Caryophylliidae</taxon>
        <taxon>Desmophyllum</taxon>
    </lineage>
</organism>
<dbReference type="GO" id="GO:0005634">
    <property type="term" value="C:nucleus"/>
    <property type="evidence" value="ECO:0007669"/>
    <property type="project" value="UniProtKB-SubCell"/>
</dbReference>
<evidence type="ECO:0000259" key="8">
    <source>
        <dbReference type="PROSITE" id="PS50280"/>
    </source>
</evidence>
<evidence type="ECO:0000256" key="5">
    <source>
        <dbReference type="ARBA" id="ARBA00022679"/>
    </source>
</evidence>
<evidence type="ECO:0000313" key="10">
    <source>
        <dbReference type="EMBL" id="KAJ7383123.1"/>
    </source>
</evidence>
<comment type="caution">
    <text evidence="10">The sequence shown here is derived from an EMBL/GenBank/DDBJ whole genome shotgun (WGS) entry which is preliminary data.</text>
</comment>
<dbReference type="Gene3D" id="2.170.270.10">
    <property type="entry name" value="SET domain"/>
    <property type="match status" value="1"/>
</dbReference>
<dbReference type="GO" id="GO:0032259">
    <property type="term" value="P:methylation"/>
    <property type="evidence" value="ECO:0007669"/>
    <property type="project" value="UniProtKB-KW"/>
</dbReference>
<evidence type="ECO:0000256" key="6">
    <source>
        <dbReference type="ARBA" id="ARBA00022691"/>
    </source>
</evidence>
<keyword evidence="11" id="KW-1185">Reference proteome</keyword>
<accession>A0A9W9ZLN5</accession>
<evidence type="ECO:0000259" key="9">
    <source>
        <dbReference type="PROSITE" id="PS50868"/>
    </source>
</evidence>
<keyword evidence="6" id="KW-0949">S-adenosyl-L-methionine</keyword>
<reference evidence="10" key="1">
    <citation type="submission" date="2023-01" db="EMBL/GenBank/DDBJ databases">
        <title>Genome assembly of the deep-sea coral Lophelia pertusa.</title>
        <authorList>
            <person name="Herrera S."/>
            <person name="Cordes E."/>
        </authorList>
    </citation>
    <scope>NUCLEOTIDE SEQUENCE</scope>
    <source>
        <strain evidence="10">USNM1676648</strain>
        <tissue evidence="10">Polyp</tissue>
    </source>
</reference>
<gene>
    <name evidence="10" type="primary">NSD1_2</name>
    <name evidence="10" type="ORF">OS493_030655</name>
</gene>
<name>A0A9W9ZLN5_9CNID</name>
<keyword evidence="7" id="KW-0539">Nucleus</keyword>
<dbReference type="InterPro" id="IPR001214">
    <property type="entry name" value="SET_dom"/>
</dbReference>
<dbReference type="PROSITE" id="PS50280">
    <property type="entry name" value="SET"/>
    <property type="match status" value="1"/>
</dbReference>
<evidence type="ECO:0000256" key="3">
    <source>
        <dbReference type="ARBA" id="ARBA00022454"/>
    </source>
</evidence>
<feature type="domain" description="Post-SET" evidence="9">
    <location>
        <begin position="55"/>
        <end position="71"/>
    </location>
</feature>
<dbReference type="Proteomes" id="UP001163046">
    <property type="component" value="Unassembled WGS sequence"/>
</dbReference>
<dbReference type="EMBL" id="MU825906">
    <property type="protein sequence ID" value="KAJ7383123.1"/>
    <property type="molecule type" value="Genomic_DNA"/>
</dbReference>
<keyword evidence="3" id="KW-0158">Chromosome</keyword>
<protein>
    <submittedName>
        <fullName evidence="10">Histone-lysine N-methyltransferase, H3 lysine-36 and H4 lysine-20 specific</fullName>
        <ecNumber evidence="10">2.1.1.354</ecNumber>
    </submittedName>
</protein>
<dbReference type="InterPro" id="IPR003616">
    <property type="entry name" value="Post-SET_dom"/>
</dbReference>